<dbReference type="SFLD" id="SFLDF00318">
    <property type="entry name" value="Viperin"/>
    <property type="match status" value="1"/>
</dbReference>
<comment type="cofactor">
    <cofactor evidence="1">
        <name>[4Fe-4S] cluster</name>
        <dbReference type="ChEBI" id="CHEBI:49883"/>
    </cofactor>
</comment>
<keyword evidence="8" id="KW-0051">Antiviral defense</keyword>
<dbReference type="InterPro" id="IPR058240">
    <property type="entry name" value="rSAM_sf"/>
</dbReference>
<evidence type="ECO:0000256" key="4">
    <source>
        <dbReference type="ARBA" id="ARBA00022723"/>
    </source>
</evidence>
<evidence type="ECO:0000256" key="5">
    <source>
        <dbReference type="ARBA" id="ARBA00022946"/>
    </source>
</evidence>
<feature type="domain" description="Radical SAM core" evidence="10">
    <location>
        <begin position="45"/>
        <end position="253"/>
    </location>
</feature>
<keyword evidence="6" id="KW-0408">Iron</keyword>
<dbReference type="NCBIfam" id="NF038283">
    <property type="entry name" value="viperin_w_prok"/>
    <property type="match status" value="1"/>
</dbReference>
<evidence type="ECO:0000259" key="10">
    <source>
        <dbReference type="PROSITE" id="PS51918"/>
    </source>
</evidence>
<proteinExistence type="predicted"/>
<keyword evidence="3" id="KW-0949">S-adenosyl-L-methionine</keyword>
<name>A0AAF0DMB4_9EURO</name>
<dbReference type="InterPro" id="IPR013785">
    <property type="entry name" value="Aldolase_TIM"/>
</dbReference>
<dbReference type="Proteomes" id="UP001219355">
    <property type="component" value="Chromosome 5"/>
</dbReference>
<evidence type="ECO:0000256" key="2">
    <source>
        <dbReference type="ARBA" id="ARBA00022485"/>
    </source>
</evidence>
<dbReference type="InterPro" id="IPR051196">
    <property type="entry name" value="RSAD2/Viperin_antiviral"/>
</dbReference>
<dbReference type="SMART" id="SM00729">
    <property type="entry name" value="Elp3"/>
    <property type="match status" value="1"/>
</dbReference>
<dbReference type="InterPro" id="IPR006638">
    <property type="entry name" value="Elp3/MiaA/NifB-like_rSAM"/>
</dbReference>
<evidence type="ECO:0000256" key="8">
    <source>
        <dbReference type="ARBA" id="ARBA00023118"/>
    </source>
</evidence>
<dbReference type="InterPro" id="IPR007197">
    <property type="entry name" value="rSAM"/>
</dbReference>
<gene>
    <name evidence="11" type="ORF">PRK78_006909</name>
</gene>
<evidence type="ECO:0000256" key="9">
    <source>
        <dbReference type="ARBA" id="ARBA00023128"/>
    </source>
</evidence>
<evidence type="ECO:0000313" key="11">
    <source>
        <dbReference type="EMBL" id="WEW61419.1"/>
    </source>
</evidence>
<evidence type="ECO:0000256" key="6">
    <source>
        <dbReference type="ARBA" id="ARBA00023004"/>
    </source>
</evidence>
<reference evidence="11" key="1">
    <citation type="submission" date="2023-03" db="EMBL/GenBank/DDBJ databases">
        <title>Emydomyces testavorans Genome Sequence.</title>
        <authorList>
            <person name="Hoyer L."/>
        </authorList>
    </citation>
    <scope>NUCLEOTIDE SEQUENCE</scope>
    <source>
        <strain evidence="11">16-2883</strain>
    </source>
</reference>
<dbReference type="GO" id="GO:0046872">
    <property type="term" value="F:metal ion binding"/>
    <property type="evidence" value="ECO:0007669"/>
    <property type="project" value="UniProtKB-KW"/>
</dbReference>
<dbReference type="PANTHER" id="PTHR21339:SF0">
    <property type="entry name" value="S-ADENOSYLMETHIONINE-DEPENDENT NUCLEOTIDE DEHYDRATASE RSAD2"/>
    <property type="match status" value="1"/>
</dbReference>
<dbReference type="CDD" id="cd01335">
    <property type="entry name" value="Radical_SAM"/>
    <property type="match status" value="1"/>
</dbReference>
<dbReference type="SUPFAM" id="SSF102114">
    <property type="entry name" value="Radical SAM enzymes"/>
    <property type="match status" value="1"/>
</dbReference>
<accession>A0AAF0DMB4</accession>
<dbReference type="SFLD" id="SFLDG01067">
    <property type="entry name" value="SPASM/twitch_domain_containing"/>
    <property type="match status" value="1"/>
</dbReference>
<keyword evidence="5" id="KW-0809">Transit peptide</keyword>
<evidence type="ECO:0000313" key="12">
    <source>
        <dbReference type="Proteomes" id="UP001219355"/>
    </source>
</evidence>
<dbReference type="Gene3D" id="3.20.20.70">
    <property type="entry name" value="Aldolase class I"/>
    <property type="match status" value="1"/>
</dbReference>
<keyword evidence="7" id="KW-0411">Iron-sulfur</keyword>
<keyword evidence="9" id="KW-0496">Mitochondrion</keyword>
<keyword evidence="12" id="KW-1185">Reference proteome</keyword>
<dbReference type="SFLD" id="SFLDG01088">
    <property type="entry name" value="antiviral_proteins"/>
    <property type="match status" value="1"/>
</dbReference>
<dbReference type="GO" id="GO:0003824">
    <property type="term" value="F:catalytic activity"/>
    <property type="evidence" value="ECO:0007669"/>
    <property type="project" value="InterPro"/>
</dbReference>
<sequence length="338" mass="38501">MSGQREDMGASAAVGLFVGISAAIYFANPTPKRSKESEPQPGPEPEPPVSVNYFFTRTCNYECGFCFHTAKTSYIEPLESTKRGLALLRDAGMKKINFAGGEPFLYPKHLGALVEYCKKDLKIESVSIVTNGSRVTERFLSKYGQYIDIIAVSCDSFQEDVNVKIGRGKGSHLQDVLRASKLCRDHGIRFKLNTVVNQYNYTEDMNEHIAALDPFRWKVFQVLIIEEENGSEQTLRDGRRFTITDEQFQQFCKTHEHNKCFIPESNDVMKSSYLLMDEYMRFLNKGVGEPSRSILDVGVKEALRHVYWDTDNFHQRGGIYDWSRESASCSTTDPKLTW</sequence>
<dbReference type="EMBL" id="CP120631">
    <property type="protein sequence ID" value="WEW61419.1"/>
    <property type="molecule type" value="Genomic_DNA"/>
</dbReference>
<protein>
    <recommendedName>
        <fullName evidence="10">Radical SAM core domain-containing protein</fullName>
    </recommendedName>
</protein>
<organism evidence="11 12">
    <name type="scientific">Emydomyces testavorans</name>
    <dbReference type="NCBI Taxonomy" id="2070801"/>
    <lineage>
        <taxon>Eukaryota</taxon>
        <taxon>Fungi</taxon>
        <taxon>Dikarya</taxon>
        <taxon>Ascomycota</taxon>
        <taxon>Pezizomycotina</taxon>
        <taxon>Eurotiomycetes</taxon>
        <taxon>Eurotiomycetidae</taxon>
        <taxon>Onygenales</taxon>
        <taxon>Nannizziopsiaceae</taxon>
        <taxon>Emydomyces</taxon>
    </lineage>
</organism>
<evidence type="ECO:0000256" key="1">
    <source>
        <dbReference type="ARBA" id="ARBA00001966"/>
    </source>
</evidence>
<dbReference type="AlphaFoldDB" id="A0AAF0DMB4"/>
<dbReference type="SFLD" id="SFLDS00029">
    <property type="entry name" value="Radical_SAM"/>
    <property type="match status" value="1"/>
</dbReference>
<evidence type="ECO:0000256" key="3">
    <source>
        <dbReference type="ARBA" id="ARBA00022691"/>
    </source>
</evidence>
<dbReference type="PROSITE" id="PS51918">
    <property type="entry name" value="RADICAL_SAM"/>
    <property type="match status" value="1"/>
</dbReference>
<dbReference type="GO" id="GO:0051539">
    <property type="term" value="F:4 iron, 4 sulfur cluster binding"/>
    <property type="evidence" value="ECO:0007669"/>
    <property type="project" value="UniProtKB-KW"/>
</dbReference>
<dbReference type="PANTHER" id="PTHR21339">
    <property type="entry name" value="RADICAL S-ADENOSYL METHIONINE DOMAIN-CONTAINING PROTEIN 2"/>
    <property type="match status" value="1"/>
</dbReference>
<evidence type="ECO:0000256" key="7">
    <source>
        <dbReference type="ARBA" id="ARBA00023014"/>
    </source>
</evidence>
<dbReference type="GO" id="GO:0051607">
    <property type="term" value="P:defense response to virus"/>
    <property type="evidence" value="ECO:0007669"/>
    <property type="project" value="UniProtKB-KW"/>
</dbReference>
<keyword evidence="4" id="KW-0479">Metal-binding</keyword>
<keyword evidence="2" id="KW-0004">4Fe-4S</keyword>
<dbReference type="Pfam" id="PF04055">
    <property type="entry name" value="Radical_SAM"/>
    <property type="match status" value="1"/>
</dbReference>